<dbReference type="AlphaFoldDB" id="A0A426WZJ7"/>
<dbReference type="Proteomes" id="UP000287651">
    <property type="component" value="Unassembled WGS sequence"/>
</dbReference>
<name>A0A426WZJ7_ENSVE</name>
<reference evidence="1 2" key="1">
    <citation type="journal article" date="2014" name="Agronomy (Basel)">
        <title>A Draft Genome Sequence for Ensete ventricosum, the Drought-Tolerant Tree Against Hunger.</title>
        <authorList>
            <person name="Harrison J."/>
            <person name="Moore K.A."/>
            <person name="Paszkiewicz K."/>
            <person name="Jones T."/>
            <person name="Grant M."/>
            <person name="Ambacheew D."/>
            <person name="Muzemil S."/>
            <person name="Studholme D.J."/>
        </authorList>
    </citation>
    <scope>NUCLEOTIDE SEQUENCE [LARGE SCALE GENOMIC DNA]</scope>
</reference>
<organism evidence="1 2">
    <name type="scientific">Ensete ventricosum</name>
    <name type="common">Abyssinian banana</name>
    <name type="synonym">Musa ensete</name>
    <dbReference type="NCBI Taxonomy" id="4639"/>
    <lineage>
        <taxon>Eukaryota</taxon>
        <taxon>Viridiplantae</taxon>
        <taxon>Streptophyta</taxon>
        <taxon>Embryophyta</taxon>
        <taxon>Tracheophyta</taxon>
        <taxon>Spermatophyta</taxon>
        <taxon>Magnoliopsida</taxon>
        <taxon>Liliopsida</taxon>
        <taxon>Zingiberales</taxon>
        <taxon>Musaceae</taxon>
        <taxon>Ensete</taxon>
    </lineage>
</organism>
<evidence type="ECO:0000313" key="1">
    <source>
        <dbReference type="EMBL" id="RRT32648.1"/>
    </source>
</evidence>
<comment type="caution">
    <text evidence="1">The sequence shown here is derived from an EMBL/GenBank/DDBJ whole genome shotgun (WGS) entry which is preliminary data.</text>
</comment>
<evidence type="ECO:0000313" key="2">
    <source>
        <dbReference type="Proteomes" id="UP000287651"/>
    </source>
</evidence>
<gene>
    <name evidence="1" type="ORF">B296_00052739</name>
</gene>
<proteinExistence type="predicted"/>
<dbReference type="EMBL" id="AMZH03031114">
    <property type="protein sequence ID" value="RRT32648.1"/>
    <property type="molecule type" value="Genomic_DNA"/>
</dbReference>
<sequence>MYCLELSCVRLFQVLQGVKRRGTGSRRDIDGVPSKEFIYSFFSWSLIQDIYFVFLAMELALSLEKLTNEKLLNLHSVSDADLWGLAFRPDAPSGRCCIRLKEGRKGVAHFRVVVVVVEPLICCWHFKGGVVISGTWVPSAYLFLLRCYVTMRDDGVSGRCDGTHIENWSFAELRCDDTQIARAL</sequence>
<accession>A0A426WZJ7</accession>
<protein>
    <submittedName>
        <fullName evidence="1">Uncharacterized protein</fullName>
    </submittedName>
</protein>
<feature type="non-terminal residue" evidence="1">
    <location>
        <position position="184"/>
    </location>
</feature>